<protein>
    <submittedName>
        <fullName evidence="10">ABC transporter permease</fullName>
    </submittedName>
</protein>
<evidence type="ECO:0000259" key="9">
    <source>
        <dbReference type="Pfam" id="PF12704"/>
    </source>
</evidence>
<sequence length="789" mass="85291">MVSPLDRKILRDLGRMKGQALAIAMVLAMGVMLQVAMSGVVSSLDETKKAYFASQRMADMFAPLDQAPRWMLDRLAQVPGIARIEGRVTGAGLMELAGEPLPVRVLAVSLPRHGRPQMNDVYLLRGRWPDPAELDQVMVLKSFAEARGLEPGSRITLTLNGGRDDYRIAALVEAPEFIYATPPGELAPDDARFAVIWMNGRKIEAVFEQKESFNEALIGLDRDADPRAVARRVDRLLDRYGSLGPYPLSEQSSNRFVSDEIDGMRRNARSVPPVFLGVAAYLLAMVVSRMIQAERGQIGLLKAFGYTSREISLHYLKLAMLIALAGAAIGCGLGTIFCKVLAGFYGGVFRFPFLVFRIEPAAYVLGTGFSLAAACLGAVLVLRRVFRLAPAEAMRPPVPPAYGRWRLLPERVSERLDQPTRMVLRRLARQPLRAGGAVLGIALGMALSVTMINLIASFNRTVEMNFDVVDRSDIGVTLTRAVGRAALYDLRRLPGVLEAEGRLDTPAMLRHGTYSYRGSITGLSGQPRLKRALDLDLVPIALPPAGRITLSQAAARMLEARPGDRIEAHLMDGRRPHLELTVAGVSQTYLGAPAYMRLDALGEALGKPGQISDIALRIDPAYRAPIAARLAEMPLVAGIAIKTQTRAALSKVMNTGAGAIRFVMAVVAAVMSFGIVYNSARIAFAERQQDLASLMVLGYEASEAVYVLLAEFVLLAVLALPLGAVLGRQLSRSLAAAFSTDIYTLPAVTLPAAAGIAALAVAVAVAFSCVLVARDVMRIDLLMSLKARE</sequence>
<proteinExistence type="inferred from homology"/>
<evidence type="ECO:0000313" key="11">
    <source>
        <dbReference type="Proteomes" id="UP000604473"/>
    </source>
</evidence>
<accession>A0ABS1RSB0</accession>
<feature type="transmembrane region" description="Helical" evidence="7">
    <location>
        <begin position="662"/>
        <end position="684"/>
    </location>
</feature>
<feature type="transmembrane region" description="Helical" evidence="7">
    <location>
        <begin position="705"/>
        <end position="727"/>
    </location>
</feature>
<dbReference type="Proteomes" id="UP000604473">
    <property type="component" value="Unassembled WGS sequence"/>
</dbReference>
<feature type="transmembrane region" description="Helical" evidence="7">
    <location>
        <begin position="362"/>
        <end position="382"/>
    </location>
</feature>
<keyword evidence="11" id="KW-1185">Reference proteome</keyword>
<dbReference type="InterPro" id="IPR003838">
    <property type="entry name" value="ABC3_permease_C"/>
</dbReference>
<evidence type="ECO:0000256" key="1">
    <source>
        <dbReference type="ARBA" id="ARBA00004651"/>
    </source>
</evidence>
<comment type="caution">
    <text evidence="10">The sequence shown here is derived from an EMBL/GenBank/DDBJ whole genome shotgun (WGS) entry which is preliminary data.</text>
</comment>
<evidence type="ECO:0000256" key="6">
    <source>
        <dbReference type="ARBA" id="ARBA00023136"/>
    </source>
</evidence>
<feature type="transmembrane region" description="Helical" evidence="7">
    <location>
        <begin position="274"/>
        <end position="291"/>
    </location>
</feature>
<evidence type="ECO:0000256" key="2">
    <source>
        <dbReference type="ARBA" id="ARBA00005236"/>
    </source>
</evidence>
<comment type="similarity">
    <text evidence="2">Belongs to the ABC-4 integral membrane protein family. LolC/E subfamily.</text>
</comment>
<dbReference type="InterPro" id="IPR051447">
    <property type="entry name" value="Lipoprotein-release_system"/>
</dbReference>
<evidence type="ECO:0000259" key="8">
    <source>
        <dbReference type="Pfam" id="PF02687"/>
    </source>
</evidence>
<organism evidence="10 11">
    <name type="scientific">Rhodovulum sulfidophilum</name>
    <name type="common">Rhodobacter sulfidophilus</name>
    <dbReference type="NCBI Taxonomy" id="35806"/>
    <lineage>
        <taxon>Bacteria</taxon>
        <taxon>Pseudomonadati</taxon>
        <taxon>Pseudomonadota</taxon>
        <taxon>Alphaproteobacteria</taxon>
        <taxon>Rhodobacterales</taxon>
        <taxon>Paracoccaceae</taxon>
        <taxon>Rhodovulum</taxon>
    </lineage>
</organism>
<feature type="domain" description="MacB-like periplasmic core" evidence="9">
    <location>
        <begin position="437"/>
        <end position="623"/>
    </location>
</feature>
<dbReference type="InterPro" id="IPR025857">
    <property type="entry name" value="MacB_PCD"/>
</dbReference>
<feature type="domain" description="MacB-like periplasmic core" evidence="9">
    <location>
        <begin position="26"/>
        <end position="235"/>
    </location>
</feature>
<feature type="transmembrane region" description="Helical" evidence="7">
    <location>
        <begin position="747"/>
        <end position="773"/>
    </location>
</feature>
<name>A0ABS1RSB0_RHOSU</name>
<feature type="transmembrane region" description="Helical" evidence="7">
    <location>
        <begin position="318"/>
        <end position="342"/>
    </location>
</feature>
<dbReference type="Pfam" id="PF12704">
    <property type="entry name" value="MacB_PCD"/>
    <property type="match status" value="2"/>
</dbReference>
<evidence type="ECO:0000256" key="4">
    <source>
        <dbReference type="ARBA" id="ARBA00022692"/>
    </source>
</evidence>
<evidence type="ECO:0000313" key="10">
    <source>
        <dbReference type="EMBL" id="MBL3608803.1"/>
    </source>
</evidence>
<feature type="domain" description="ABC3 transporter permease C-terminal" evidence="8">
    <location>
        <begin position="274"/>
        <end position="389"/>
    </location>
</feature>
<dbReference type="PANTHER" id="PTHR30489">
    <property type="entry name" value="LIPOPROTEIN-RELEASING SYSTEM TRANSMEMBRANE PROTEIN LOLE"/>
    <property type="match status" value="1"/>
</dbReference>
<evidence type="ECO:0000256" key="3">
    <source>
        <dbReference type="ARBA" id="ARBA00022475"/>
    </source>
</evidence>
<evidence type="ECO:0000256" key="5">
    <source>
        <dbReference type="ARBA" id="ARBA00022989"/>
    </source>
</evidence>
<dbReference type="PANTHER" id="PTHR30489:SF0">
    <property type="entry name" value="LIPOPROTEIN-RELEASING SYSTEM TRANSMEMBRANE PROTEIN LOLE"/>
    <property type="match status" value="1"/>
</dbReference>
<keyword evidence="3" id="KW-1003">Cell membrane</keyword>
<gene>
    <name evidence="10" type="ORF">JMM60_08300</name>
</gene>
<dbReference type="Pfam" id="PF02687">
    <property type="entry name" value="FtsX"/>
    <property type="match status" value="2"/>
</dbReference>
<evidence type="ECO:0000256" key="7">
    <source>
        <dbReference type="SAM" id="Phobius"/>
    </source>
</evidence>
<keyword evidence="6 7" id="KW-0472">Membrane</keyword>
<keyword evidence="5 7" id="KW-1133">Transmembrane helix</keyword>
<comment type="subcellular location">
    <subcellularLocation>
        <location evidence="1">Cell membrane</location>
        <topology evidence="1">Multi-pass membrane protein</topology>
    </subcellularLocation>
</comment>
<dbReference type="EMBL" id="JAESJJ010000008">
    <property type="protein sequence ID" value="MBL3608803.1"/>
    <property type="molecule type" value="Genomic_DNA"/>
</dbReference>
<feature type="transmembrane region" description="Helical" evidence="7">
    <location>
        <begin position="434"/>
        <end position="456"/>
    </location>
</feature>
<keyword evidence="4 7" id="KW-0812">Transmembrane</keyword>
<reference evidence="10 11" key="1">
    <citation type="submission" date="2021-01" db="EMBL/GenBank/DDBJ databases">
        <title>Draft genomes of Rhodovulum sulfidophilum.</title>
        <authorList>
            <person name="Guzman M.S."/>
        </authorList>
    </citation>
    <scope>NUCLEOTIDE SEQUENCE [LARGE SCALE GENOMIC DNA]</scope>
    <source>
        <strain evidence="10 11">AB35</strain>
    </source>
</reference>
<feature type="domain" description="ABC3 transporter permease C-terminal" evidence="8">
    <location>
        <begin position="663"/>
        <end position="780"/>
    </location>
</feature>